<name>K9B5E8_9STAP</name>
<dbReference type="InterPro" id="IPR004812">
    <property type="entry name" value="Efflux_drug-R_Bcr/CmlA"/>
</dbReference>
<dbReference type="OrthoDB" id="9800416at2"/>
<keyword evidence="3 8" id="KW-0813">Transport</keyword>
<evidence type="ECO:0000256" key="4">
    <source>
        <dbReference type="ARBA" id="ARBA00022475"/>
    </source>
</evidence>
<dbReference type="InterPro" id="IPR011701">
    <property type="entry name" value="MFS"/>
</dbReference>
<keyword evidence="4 8" id="KW-1003">Cell membrane</keyword>
<dbReference type="Pfam" id="PF07690">
    <property type="entry name" value="MFS_1"/>
    <property type="match status" value="1"/>
</dbReference>
<feature type="transmembrane region" description="Helical" evidence="8">
    <location>
        <begin position="254"/>
        <end position="272"/>
    </location>
</feature>
<feature type="transmembrane region" description="Helical" evidence="8">
    <location>
        <begin position="48"/>
        <end position="68"/>
    </location>
</feature>
<evidence type="ECO:0000313" key="10">
    <source>
        <dbReference type="EMBL" id="EKU50052.1"/>
    </source>
</evidence>
<sequence length="399" mass="43202">MNSKTYQKINFSIFIILLGVMTTFGPLLSDLYTPSLPGVAEDLNTSASSVQLSLSIAMIGIALGQFIFGPLSDKYGKKLSTLGLMLVFILSSIGCMFAHNITLLIVFRFIQGLMGGGAIVIARATAGNLYNGKKLAKFLAILMVINGILTIIIPLISGLLLSYSTWRSIFTLLAIIGVVLMIVAFFSMKSDRDDVKASPISFKEVIEDFGRLLKTKRYMVPLLIQSITYIMLFSYASSAPFITQTIYHLSPQQYSIFMTVIGIGLIISSQTAGKLVDYFDRGNIIFGMFGLQVLGGILVIIALLMHLPVWVYMISVFFTVVPVAGVGPLAFSIAMEERTGGSGNAASLLGLTQFIIGSIIAPLAGIMGASNVWPYVTIISITIVLIFIISFLSKKTFKA</sequence>
<dbReference type="Gene3D" id="1.20.1720.10">
    <property type="entry name" value="Multidrug resistance protein D"/>
    <property type="match status" value="1"/>
</dbReference>
<organism evidence="10 11">
    <name type="scientific">Staphylococcus massiliensis S46</name>
    <dbReference type="NCBI Taxonomy" id="1229783"/>
    <lineage>
        <taxon>Bacteria</taxon>
        <taxon>Bacillati</taxon>
        <taxon>Bacillota</taxon>
        <taxon>Bacilli</taxon>
        <taxon>Bacillales</taxon>
        <taxon>Staphylococcaceae</taxon>
        <taxon>Staphylococcus</taxon>
    </lineage>
</organism>
<dbReference type="RefSeq" id="WP_009382263.1">
    <property type="nucleotide sequence ID" value="NZ_AMSQ01000003.1"/>
</dbReference>
<dbReference type="PANTHER" id="PTHR23502">
    <property type="entry name" value="MAJOR FACILITATOR SUPERFAMILY"/>
    <property type="match status" value="1"/>
</dbReference>
<dbReference type="NCBIfam" id="TIGR00710">
    <property type="entry name" value="efflux_Bcr_CflA"/>
    <property type="match status" value="1"/>
</dbReference>
<dbReference type="GO" id="GO:0005886">
    <property type="term" value="C:plasma membrane"/>
    <property type="evidence" value="ECO:0007669"/>
    <property type="project" value="UniProtKB-SubCell"/>
</dbReference>
<dbReference type="GO" id="GO:1990961">
    <property type="term" value="P:xenobiotic detoxification by transmembrane export across the plasma membrane"/>
    <property type="evidence" value="ECO:0007669"/>
    <property type="project" value="InterPro"/>
</dbReference>
<evidence type="ECO:0000256" key="8">
    <source>
        <dbReference type="RuleBase" id="RU365088"/>
    </source>
</evidence>
<feature type="transmembrane region" description="Helical" evidence="8">
    <location>
        <begin position="169"/>
        <end position="188"/>
    </location>
</feature>
<evidence type="ECO:0000256" key="6">
    <source>
        <dbReference type="ARBA" id="ARBA00022989"/>
    </source>
</evidence>
<comment type="subcellular location">
    <subcellularLocation>
        <location evidence="1 8">Cell membrane</location>
        <topology evidence="1 8">Multi-pass membrane protein</topology>
    </subcellularLocation>
</comment>
<comment type="caution">
    <text evidence="10">The sequence shown here is derived from an EMBL/GenBank/DDBJ whole genome shotgun (WGS) entry which is preliminary data.</text>
</comment>
<evidence type="ECO:0000256" key="2">
    <source>
        <dbReference type="ARBA" id="ARBA00006236"/>
    </source>
</evidence>
<evidence type="ECO:0000256" key="3">
    <source>
        <dbReference type="ARBA" id="ARBA00022448"/>
    </source>
</evidence>
<dbReference type="CDD" id="cd17320">
    <property type="entry name" value="MFS_MdfA_MDR_like"/>
    <property type="match status" value="1"/>
</dbReference>
<dbReference type="GO" id="GO:0042910">
    <property type="term" value="F:xenobiotic transmembrane transporter activity"/>
    <property type="evidence" value="ECO:0007669"/>
    <property type="project" value="InterPro"/>
</dbReference>
<dbReference type="EMBL" id="AMSQ01000003">
    <property type="protein sequence ID" value="EKU50052.1"/>
    <property type="molecule type" value="Genomic_DNA"/>
</dbReference>
<evidence type="ECO:0000256" key="1">
    <source>
        <dbReference type="ARBA" id="ARBA00004651"/>
    </source>
</evidence>
<evidence type="ECO:0000256" key="7">
    <source>
        <dbReference type="ARBA" id="ARBA00023136"/>
    </source>
</evidence>
<feature type="transmembrane region" description="Helical" evidence="8">
    <location>
        <begin position="138"/>
        <end position="163"/>
    </location>
</feature>
<accession>K9B5E8</accession>
<evidence type="ECO:0000259" key="9">
    <source>
        <dbReference type="PROSITE" id="PS50850"/>
    </source>
</evidence>
<dbReference type="Proteomes" id="UP000009885">
    <property type="component" value="Unassembled WGS sequence"/>
</dbReference>
<feature type="transmembrane region" description="Helical" evidence="8">
    <location>
        <begin position="80"/>
        <end position="99"/>
    </location>
</feature>
<keyword evidence="11" id="KW-1185">Reference proteome</keyword>
<feature type="transmembrane region" description="Helical" evidence="8">
    <location>
        <begin position="372"/>
        <end position="392"/>
    </location>
</feature>
<evidence type="ECO:0000313" key="11">
    <source>
        <dbReference type="Proteomes" id="UP000009885"/>
    </source>
</evidence>
<feature type="transmembrane region" description="Helical" evidence="8">
    <location>
        <begin position="310"/>
        <end position="334"/>
    </location>
</feature>
<feature type="transmembrane region" description="Helical" evidence="8">
    <location>
        <begin position="284"/>
        <end position="304"/>
    </location>
</feature>
<evidence type="ECO:0000256" key="5">
    <source>
        <dbReference type="ARBA" id="ARBA00022692"/>
    </source>
</evidence>
<protein>
    <recommendedName>
        <fullName evidence="8">Bcr/CflA family efflux transporter</fullName>
    </recommendedName>
</protein>
<dbReference type="PANTHER" id="PTHR23502:SF132">
    <property type="entry name" value="POLYAMINE TRANSPORTER 2-RELATED"/>
    <property type="match status" value="1"/>
</dbReference>
<comment type="similarity">
    <text evidence="2 8">Belongs to the major facilitator superfamily. Bcr/CmlA family.</text>
</comment>
<feature type="transmembrane region" description="Helical" evidence="8">
    <location>
        <begin position="218"/>
        <end position="242"/>
    </location>
</feature>
<dbReference type="InterPro" id="IPR036259">
    <property type="entry name" value="MFS_trans_sf"/>
</dbReference>
<keyword evidence="6 8" id="KW-1133">Transmembrane helix</keyword>
<dbReference type="PROSITE" id="PS50850">
    <property type="entry name" value="MFS"/>
    <property type="match status" value="1"/>
</dbReference>
<dbReference type="eggNOG" id="COG2814">
    <property type="taxonomic scope" value="Bacteria"/>
</dbReference>
<dbReference type="STRING" id="1229783.C273_02248"/>
<dbReference type="AlphaFoldDB" id="K9B5E8"/>
<dbReference type="InterPro" id="IPR020846">
    <property type="entry name" value="MFS_dom"/>
</dbReference>
<reference evidence="10 11" key="1">
    <citation type="journal article" date="2013" name="Genome Announc.">
        <title>Genome Sequence of Staphylococcus massiliensis Strain S46, Isolated from the Surface of Healthy Human Skin.</title>
        <authorList>
            <person name="Srivastav R."/>
            <person name="Singh A."/>
            <person name="Jangir P.K."/>
            <person name="Kumari C."/>
            <person name="Muduli S."/>
            <person name="Sharma R."/>
        </authorList>
    </citation>
    <scope>NUCLEOTIDE SEQUENCE [LARGE SCALE GENOMIC DNA]</scope>
    <source>
        <strain evidence="10 11">S46</strain>
    </source>
</reference>
<dbReference type="PATRIC" id="fig|1229783.3.peg.455"/>
<feature type="transmembrane region" description="Helical" evidence="8">
    <location>
        <begin position="9"/>
        <end position="28"/>
    </location>
</feature>
<feature type="transmembrane region" description="Helical" evidence="8">
    <location>
        <begin position="346"/>
        <end position="366"/>
    </location>
</feature>
<feature type="transmembrane region" description="Helical" evidence="8">
    <location>
        <begin position="105"/>
        <end position="126"/>
    </location>
</feature>
<feature type="domain" description="Major facilitator superfamily (MFS) profile" evidence="9">
    <location>
        <begin position="11"/>
        <end position="397"/>
    </location>
</feature>
<dbReference type="SUPFAM" id="SSF103473">
    <property type="entry name" value="MFS general substrate transporter"/>
    <property type="match status" value="1"/>
</dbReference>
<keyword evidence="5 8" id="KW-0812">Transmembrane</keyword>
<keyword evidence="7 8" id="KW-0472">Membrane</keyword>
<proteinExistence type="inferred from homology"/>
<gene>
    <name evidence="10" type="ORF">C273_02248</name>
</gene>